<sequence>MAEQSSLRTYDPLYPEPVENKYLLRKMFEFRDAFEPVFARQTKKVKHQAAVALIELSRMSYTVSPSNLPWYRTRNRKGVNAGTFLVLGNWLGKSKVDDKRLHYTPSDELLKDIPANPLITHEPDHRLKKRLMTAAKGPDAALTSQTTLVSKEPSTSASPINKGKCKRPNAMKPSGVLPGQRPAKRPASVELPVKSKRQKGATKNATEHEEATKCLEKKSIHGKVKAQGGSGSALYEIRQKLKQARKNAREVKVLQSALAQARNERDLALSELKISRAARIEAGSAPNDEVGRAQIAGAKWGLDLFQDSISMEHMIADIMEKSGRSYMERQMGEILEPIWRRMMPNEDIANAVDAALIERLER</sequence>
<keyword evidence="1" id="KW-0175">Coiled coil</keyword>
<gene>
    <name evidence="3" type="ORF">VFPBJ_08464</name>
</gene>
<evidence type="ECO:0000313" key="4">
    <source>
        <dbReference type="Proteomes" id="UP000078240"/>
    </source>
</evidence>
<evidence type="ECO:0000256" key="1">
    <source>
        <dbReference type="SAM" id="Coils"/>
    </source>
</evidence>
<dbReference type="Proteomes" id="UP000078240">
    <property type="component" value="Unassembled WGS sequence"/>
</dbReference>
<feature type="compositionally biased region" description="Polar residues" evidence="2">
    <location>
        <begin position="142"/>
        <end position="159"/>
    </location>
</feature>
<evidence type="ECO:0000313" key="3">
    <source>
        <dbReference type="EMBL" id="OAQ76104.1"/>
    </source>
</evidence>
<dbReference type="EMBL" id="LSBH01000007">
    <property type="protein sequence ID" value="OAQ76104.1"/>
    <property type="molecule type" value="Genomic_DNA"/>
</dbReference>
<name>A0A179GE41_PURLI</name>
<dbReference type="AlphaFoldDB" id="A0A179GE41"/>
<organism evidence="3 4">
    <name type="scientific">Purpureocillium lilacinum</name>
    <name type="common">Paecilomyces lilacinus</name>
    <dbReference type="NCBI Taxonomy" id="33203"/>
    <lineage>
        <taxon>Eukaryota</taxon>
        <taxon>Fungi</taxon>
        <taxon>Dikarya</taxon>
        <taxon>Ascomycota</taxon>
        <taxon>Pezizomycotina</taxon>
        <taxon>Sordariomycetes</taxon>
        <taxon>Hypocreomycetidae</taxon>
        <taxon>Hypocreales</taxon>
        <taxon>Ophiocordycipitaceae</taxon>
        <taxon>Purpureocillium</taxon>
    </lineage>
</organism>
<feature type="coiled-coil region" evidence="1">
    <location>
        <begin position="244"/>
        <end position="271"/>
    </location>
</feature>
<feature type="region of interest" description="Disordered" evidence="2">
    <location>
        <begin position="135"/>
        <end position="212"/>
    </location>
</feature>
<accession>A0A179GE41</accession>
<comment type="caution">
    <text evidence="3">The sequence shown here is derived from an EMBL/GenBank/DDBJ whole genome shotgun (WGS) entry which is preliminary data.</text>
</comment>
<evidence type="ECO:0000256" key="2">
    <source>
        <dbReference type="SAM" id="MobiDB-lite"/>
    </source>
</evidence>
<protein>
    <submittedName>
        <fullName evidence="3">Uncharacterized protein</fullName>
    </submittedName>
</protein>
<proteinExistence type="predicted"/>
<reference evidence="3 4" key="1">
    <citation type="submission" date="2016-01" db="EMBL/GenBank/DDBJ databases">
        <title>Biosynthesis of antibiotic leucinostatins and their inhibition on Phytophthora in bio-control Purpureocillium lilacinum.</title>
        <authorList>
            <person name="Wang G."/>
            <person name="Liu Z."/>
            <person name="Lin R."/>
            <person name="Li E."/>
            <person name="Mao Z."/>
            <person name="Ling J."/>
            <person name="Yin W."/>
            <person name="Xie B."/>
        </authorList>
    </citation>
    <scope>NUCLEOTIDE SEQUENCE [LARGE SCALE GENOMIC DNA]</scope>
    <source>
        <strain evidence="3">PLBJ-1</strain>
    </source>
</reference>